<evidence type="ECO:0000313" key="2">
    <source>
        <dbReference type="Proteomes" id="UP000594262"/>
    </source>
</evidence>
<protein>
    <submittedName>
        <fullName evidence="1">Uncharacterized protein</fullName>
    </submittedName>
</protein>
<dbReference type="Proteomes" id="UP000594262">
    <property type="component" value="Unplaced"/>
</dbReference>
<keyword evidence="2" id="KW-1185">Reference proteome</keyword>
<dbReference type="EnsemblMetazoa" id="CLYHEMT015396.1">
    <property type="protein sequence ID" value="CLYHEMP015396.1"/>
    <property type="gene ID" value="CLYHEMG015396"/>
</dbReference>
<evidence type="ECO:0000313" key="1">
    <source>
        <dbReference type="EnsemblMetazoa" id="CLYHEMP015396.1"/>
    </source>
</evidence>
<sequence length="210" mass="24285">MSKNPSYAVTFIFYTFRNVTKKIKTRNCKNCIKGSPIPWYIKQGRRKKENYTNKTKMATINKDSEEASEKPVNKILNAHRPLQPCKSAAGRLQDEKYKSTNDMVKSSSELSVNDIMPRRRSRSAPLTLEASIVATELTRLSDALATKYTLQKVSVLNRIRRHTLASPSEREHDRRSFHFDYHNYQNLQIENLTIEEGEETPPEYQRGTSV</sequence>
<organism evidence="1 2">
    <name type="scientific">Clytia hemisphaerica</name>
    <dbReference type="NCBI Taxonomy" id="252671"/>
    <lineage>
        <taxon>Eukaryota</taxon>
        <taxon>Metazoa</taxon>
        <taxon>Cnidaria</taxon>
        <taxon>Hydrozoa</taxon>
        <taxon>Hydroidolina</taxon>
        <taxon>Leptothecata</taxon>
        <taxon>Obeliida</taxon>
        <taxon>Clytiidae</taxon>
        <taxon>Clytia</taxon>
    </lineage>
</organism>
<reference evidence="1" key="1">
    <citation type="submission" date="2021-01" db="UniProtKB">
        <authorList>
            <consortium name="EnsemblMetazoa"/>
        </authorList>
    </citation>
    <scope>IDENTIFICATION</scope>
</reference>
<name>A0A7M5X032_9CNID</name>
<accession>A0A7M5X032</accession>
<proteinExistence type="predicted"/>
<dbReference type="AlphaFoldDB" id="A0A7M5X032"/>